<dbReference type="EMBL" id="JAMWBK010000006">
    <property type="protein sequence ID" value="KAJ8904393.1"/>
    <property type="molecule type" value="Genomic_DNA"/>
</dbReference>
<dbReference type="Gene3D" id="2.80.10.50">
    <property type="match status" value="1"/>
</dbReference>
<gene>
    <name evidence="1" type="ORF">NDN08_000912</name>
</gene>
<dbReference type="Gene3D" id="3.30.530.20">
    <property type="match status" value="1"/>
</dbReference>
<protein>
    <recommendedName>
        <fullName evidence="3">START domain-containing protein</fullName>
    </recommendedName>
</protein>
<accession>A0AAV8US46</accession>
<dbReference type="Proteomes" id="UP001157974">
    <property type="component" value="Unassembled WGS sequence"/>
</dbReference>
<evidence type="ECO:0000313" key="1">
    <source>
        <dbReference type="EMBL" id="KAJ8904393.1"/>
    </source>
</evidence>
<dbReference type="InterPro" id="IPR008999">
    <property type="entry name" value="Actin-crosslinking"/>
</dbReference>
<evidence type="ECO:0008006" key="3">
    <source>
        <dbReference type="Google" id="ProtNLM"/>
    </source>
</evidence>
<reference evidence="1 2" key="1">
    <citation type="journal article" date="2023" name="Nat. Commun.">
        <title>Origin of minicircular mitochondrial genomes in red algae.</title>
        <authorList>
            <person name="Lee Y."/>
            <person name="Cho C.H."/>
            <person name="Lee Y.M."/>
            <person name="Park S.I."/>
            <person name="Yang J.H."/>
            <person name="West J.A."/>
            <person name="Bhattacharya D."/>
            <person name="Yoon H.S."/>
        </authorList>
    </citation>
    <scope>NUCLEOTIDE SEQUENCE [LARGE SCALE GENOMIC DNA]</scope>
    <source>
        <strain evidence="1 2">CCMP1338</strain>
        <tissue evidence="1">Whole cell</tissue>
    </source>
</reference>
<comment type="caution">
    <text evidence="1">The sequence shown here is derived from an EMBL/GenBank/DDBJ whole genome shotgun (WGS) entry which is preliminary data.</text>
</comment>
<organism evidence="1 2">
    <name type="scientific">Rhodosorus marinus</name>
    <dbReference type="NCBI Taxonomy" id="101924"/>
    <lineage>
        <taxon>Eukaryota</taxon>
        <taxon>Rhodophyta</taxon>
        <taxon>Stylonematophyceae</taxon>
        <taxon>Stylonematales</taxon>
        <taxon>Stylonemataceae</taxon>
        <taxon>Rhodosorus</taxon>
    </lineage>
</organism>
<dbReference type="InterPro" id="IPR023393">
    <property type="entry name" value="START-like_dom_sf"/>
</dbReference>
<sequence>MEAFFRVFEKWTGFRFGGGSNEGSWSPVRIRSGDGFVVCKSGNGVIARRDDPKKERDDEIFRMAEDPRVPAVSFEAVDGGQYLTVVRDGEVSMEDDRSELALWEVEGFRGGEMKLKSWKNGRYLRIQEDGKVSAEPRKAKGGSAVLILHALGWKSRKPRRCVVLRSAKKPGFVAYRGGKVEYGSRQELITEQDMLYMEYNPFTGLASFLAGNGRVLTGTSNSDLALGKLGWFKVENVNDYNALSCPKGYISVSSSGELSLSKETTPNDSNMFFITAGPTSPDTSSDRAPVSTKCKKVKGGVRIVDSSVSVPTRAELPFEVVKDWDRLYTYTGKIDFSQILDKTQNNKYTVADNDFLIQLVQKHHFFTFKKLDPMILEAHVDHKLLEVKTVLLESKLLLMYTCDWSAEKDPENPKGSILHLRLEFKPSIPIPGFILDGLISKDTVAVMRELRTESIRRSKLN</sequence>
<evidence type="ECO:0000313" key="2">
    <source>
        <dbReference type="Proteomes" id="UP001157974"/>
    </source>
</evidence>
<proteinExistence type="predicted"/>
<keyword evidence="2" id="KW-1185">Reference proteome</keyword>
<name>A0AAV8US46_9RHOD</name>
<dbReference type="SUPFAM" id="SSF50405">
    <property type="entry name" value="Actin-crosslinking proteins"/>
    <property type="match status" value="1"/>
</dbReference>
<dbReference type="AlphaFoldDB" id="A0AAV8US46"/>